<dbReference type="InterPro" id="IPR010957">
    <property type="entry name" value="G/b/e-P-prot_chorismate_mutase"/>
</dbReference>
<dbReference type="GO" id="GO:0005737">
    <property type="term" value="C:cytoplasm"/>
    <property type="evidence" value="ECO:0007669"/>
    <property type="project" value="UniProtKB-SubCell"/>
</dbReference>
<dbReference type="InterPro" id="IPR036263">
    <property type="entry name" value="Chorismate_II_sf"/>
</dbReference>
<evidence type="ECO:0000256" key="13">
    <source>
        <dbReference type="ARBA" id="ARBA00023235"/>
    </source>
</evidence>
<evidence type="ECO:0000259" key="20">
    <source>
        <dbReference type="PROSITE" id="PS51168"/>
    </source>
</evidence>
<dbReference type="NCBIfam" id="TIGR01807">
    <property type="entry name" value="CM_P2"/>
    <property type="match status" value="1"/>
</dbReference>
<gene>
    <name evidence="23" type="ORF">SAMN05661003_11150</name>
</gene>
<dbReference type="InterPro" id="IPR008242">
    <property type="entry name" value="Chor_mutase/pphenate_deHydtase"/>
</dbReference>
<dbReference type="SMART" id="SM00830">
    <property type="entry name" value="CM_2"/>
    <property type="match status" value="1"/>
</dbReference>
<feature type="domain" description="Prephenate dehydratase" evidence="21">
    <location>
        <begin position="89"/>
        <end position="264"/>
    </location>
</feature>
<dbReference type="FunFam" id="3.40.190.10:FF:000034">
    <property type="entry name" value="Chorismate mutase/prephenate dehydratase"/>
    <property type="match status" value="1"/>
</dbReference>
<dbReference type="PROSITE" id="PS51171">
    <property type="entry name" value="PREPHENATE_DEHYDR_3"/>
    <property type="match status" value="1"/>
</dbReference>
<evidence type="ECO:0000256" key="2">
    <source>
        <dbReference type="ARBA" id="ARBA00002364"/>
    </source>
</evidence>
<dbReference type="EC" id="4.2.1.51" evidence="7"/>
<dbReference type="Gene3D" id="3.30.70.260">
    <property type="match status" value="1"/>
</dbReference>
<dbReference type="GO" id="GO:0004106">
    <property type="term" value="F:chorismate mutase activity"/>
    <property type="evidence" value="ECO:0007669"/>
    <property type="project" value="UniProtKB-EC"/>
</dbReference>
<evidence type="ECO:0000256" key="4">
    <source>
        <dbReference type="ARBA" id="ARBA00004741"/>
    </source>
</evidence>
<dbReference type="STRING" id="57664.SAMN05661003_11150"/>
<dbReference type="PROSITE" id="PS00857">
    <property type="entry name" value="PREPHENATE_DEHYDR_1"/>
    <property type="match status" value="1"/>
</dbReference>
<dbReference type="FunFam" id="3.40.190.10:FF:000029">
    <property type="entry name" value="Chorismate mutase/Prephenate dehydratase"/>
    <property type="match status" value="1"/>
</dbReference>
<dbReference type="RefSeq" id="WP_092079106.1">
    <property type="nucleotide sequence ID" value="NZ_CALFZY010000010.1"/>
</dbReference>
<accession>A0A1G7CZ72</accession>
<evidence type="ECO:0000256" key="5">
    <source>
        <dbReference type="ARBA" id="ARBA00004817"/>
    </source>
</evidence>
<dbReference type="Pfam" id="PF01817">
    <property type="entry name" value="CM_2"/>
    <property type="match status" value="1"/>
</dbReference>
<comment type="function">
    <text evidence="2">Catalyzes the Claisen rearrangement of chorismate to prephenate and the decarboxylation/dehydration of prephenate to phenylpyruvate.</text>
</comment>
<evidence type="ECO:0000256" key="6">
    <source>
        <dbReference type="ARBA" id="ARBA00012404"/>
    </source>
</evidence>
<feature type="site" description="Essential for prephenate dehydratase activity" evidence="19">
    <location>
        <position position="257"/>
    </location>
</feature>
<evidence type="ECO:0000256" key="18">
    <source>
        <dbReference type="ARBA" id="ARBA00047848"/>
    </source>
</evidence>
<dbReference type="PROSITE" id="PS51168">
    <property type="entry name" value="CHORISMATE_MUT_2"/>
    <property type="match status" value="1"/>
</dbReference>
<evidence type="ECO:0000256" key="11">
    <source>
        <dbReference type="ARBA" id="ARBA00023141"/>
    </source>
</evidence>
<evidence type="ECO:0000256" key="9">
    <source>
        <dbReference type="ARBA" id="ARBA00022490"/>
    </source>
</evidence>
<dbReference type="Pfam" id="PF00800">
    <property type="entry name" value="PDT"/>
    <property type="match status" value="1"/>
</dbReference>
<dbReference type="UniPathway" id="UPA00121">
    <property type="reaction ID" value="UER00345"/>
</dbReference>
<evidence type="ECO:0000256" key="8">
    <source>
        <dbReference type="ARBA" id="ARBA00014401"/>
    </source>
</evidence>
<dbReference type="PIRSF" id="PIRSF001500">
    <property type="entry name" value="Chor_mut_pdt_Ppr"/>
    <property type="match status" value="1"/>
</dbReference>
<evidence type="ECO:0000313" key="23">
    <source>
        <dbReference type="EMBL" id="SDE44587.1"/>
    </source>
</evidence>
<keyword evidence="9" id="KW-0963">Cytoplasm</keyword>
<dbReference type="InterPro" id="IPR002912">
    <property type="entry name" value="ACT_dom"/>
</dbReference>
<dbReference type="Gene3D" id="3.40.190.10">
    <property type="entry name" value="Periplasmic binding protein-like II"/>
    <property type="match status" value="2"/>
</dbReference>
<evidence type="ECO:0000256" key="16">
    <source>
        <dbReference type="ARBA" id="ARBA00031175"/>
    </source>
</evidence>
<evidence type="ECO:0000256" key="15">
    <source>
        <dbReference type="ARBA" id="ARBA00023268"/>
    </source>
</evidence>
<keyword evidence="11" id="KW-0057">Aromatic amino acid biosynthesis</keyword>
<keyword evidence="13" id="KW-0413">Isomerase</keyword>
<dbReference type="InterPro" id="IPR001086">
    <property type="entry name" value="Preph_deHydtase"/>
</dbReference>
<evidence type="ECO:0000256" key="12">
    <source>
        <dbReference type="ARBA" id="ARBA00023222"/>
    </source>
</evidence>
<protein>
    <recommendedName>
        <fullName evidence="8">Bifunctional chorismate mutase/prephenate dehydratase</fullName>
        <ecNumber evidence="7">4.2.1.51</ecNumber>
        <ecNumber evidence="6">5.4.99.5</ecNumber>
    </recommendedName>
    <alternativeName>
        <fullName evidence="17">Chorismate mutase-prephenate dehydratase</fullName>
    </alternativeName>
    <alternativeName>
        <fullName evidence="16">p-protein</fullName>
    </alternativeName>
</protein>
<feature type="domain" description="Chorismate mutase" evidence="20">
    <location>
        <begin position="1"/>
        <end position="89"/>
    </location>
</feature>
<dbReference type="UniPathway" id="UPA00120">
    <property type="reaction ID" value="UER00203"/>
</dbReference>
<dbReference type="InterPro" id="IPR045865">
    <property type="entry name" value="ACT-like_dom_sf"/>
</dbReference>
<dbReference type="SUPFAM" id="SSF48600">
    <property type="entry name" value="Chorismate mutase II"/>
    <property type="match status" value="1"/>
</dbReference>
<evidence type="ECO:0000256" key="1">
    <source>
        <dbReference type="ARBA" id="ARBA00000824"/>
    </source>
</evidence>
<dbReference type="OrthoDB" id="9802281at2"/>
<dbReference type="EC" id="5.4.99.5" evidence="6"/>
<keyword evidence="24" id="KW-1185">Reference proteome</keyword>
<dbReference type="CDD" id="cd04905">
    <property type="entry name" value="ACT_CM-PDT"/>
    <property type="match status" value="1"/>
</dbReference>
<dbReference type="GO" id="GO:0046417">
    <property type="term" value="P:chorismate metabolic process"/>
    <property type="evidence" value="ECO:0007669"/>
    <property type="project" value="InterPro"/>
</dbReference>
<keyword evidence="15" id="KW-0511">Multifunctional enzyme</keyword>
<evidence type="ECO:0000259" key="22">
    <source>
        <dbReference type="PROSITE" id="PS51671"/>
    </source>
</evidence>
<organism evidence="23 24">
    <name type="scientific">Desulfuromonas thiophila</name>
    <dbReference type="NCBI Taxonomy" id="57664"/>
    <lineage>
        <taxon>Bacteria</taxon>
        <taxon>Pseudomonadati</taxon>
        <taxon>Thermodesulfobacteriota</taxon>
        <taxon>Desulfuromonadia</taxon>
        <taxon>Desulfuromonadales</taxon>
        <taxon>Desulfuromonadaceae</taxon>
        <taxon>Desulfuromonas</taxon>
    </lineage>
</organism>
<keyword evidence="10" id="KW-0028">Amino-acid biosynthesis</keyword>
<dbReference type="CDD" id="cd13630">
    <property type="entry name" value="PBP2_PDT_1"/>
    <property type="match status" value="1"/>
</dbReference>
<comment type="pathway">
    <text evidence="4">Amino-acid biosynthesis; L-phenylalanine biosynthesis; phenylpyruvate from prephenate: step 1/1.</text>
</comment>
<dbReference type="InterPro" id="IPR036979">
    <property type="entry name" value="CM_dom_sf"/>
</dbReference>
<reference evidence="24" key="1">
    <citation type="submission" date="2016-10" db="EMBL/GenBank/DDBJ databases">
        <authorList>
            <person name="Varghese N."/>
            <person name="Submissions S."/>
        </authorList>
    </citation>
    <scope>NUCLEOTIDE SEQUENCE [LARGE SCALE GENOMIC DNA]</scope>
    <source>
        <strain evidence="24">DSM 8987</strain>
    </source>
</reference>
<dbReference type="PROSITE" id="PS00858">
    <property type="entry name" value="PREPHENATE_DEHYDR_2"/>
    <property type="match status" value="1"/>
</dbReference>
<dbReference type="PANTHER" id="PTHR21022:SF19">
    <property type="entry name" value="PREPHENATE DEHYDRATASE-RELATED"/>
    <property type="match status" value="1"/>
</dbReference>
<dbReference type="InterPro" id="IPR002701">
    <property type="entry name" value="CM_II_prokaryot"/>
</dbReference>
<dbReference type="FunFam" id="3.30.70.260:FF:000012">
    <property type="entry name" value="Prephenate dehydratase"/>
    <property type="match status" value="1"/>
</dbReference>
<keyword evidence="12" id="KW-0584">Phenylalanine biosynthesis</keyword>
<evidence type="ECO:0000256" key="10">
    <source>
        <dbReference type="ARBA" id="ARBA00022605"/>
    </source>
</evidence>
<comment type="pathway">
    <text evidence="5">Metabolic intermediate biosynthesis; prephenate biosynthesis; prephenate from chorismate: step 1/1.</text>
</comment>
<dbReference type="GO" id="GO:0004664">
    <property type="term" value="F:prephenate dehydratase activity"/>
    <property type="evidence" value="ECO:0007669"/>
    <property type="project" value="UniProtKB-EC"/>
</dbReference>
<dbReference type="GO" id="GO:0009094">
    <property type="term" value="P:L-phenylalanine biosynthetic process"/>
    <property type="evidence" value="ECO:0007669"/>
    <property type="project" value="UniProtKB-UniPathway"/>
</dbReference>
<feature type="domain" description="ACT" evidence="22">
    <location>
        <begin position="276"/>
        <end position="353"/>
    </location>
</feature>
<name>A0A1G7CZ72_9BACT</name>
<evidence type="ECO:0000313" key="24">
    <source>
        <dbReference type="Proteomes" id="UP000243205"/>
    </source>
</evidence>
<comment type="catalytic activity">
    <reaction evidence="18">
        <text>prephenate + H(+) = 3-phenylpyruvate + CO2 + H2O</text>
        <dbReference type="Rhea" id="RHEA:21648"/>
        <dbReference type="ChEBI" id="CHEBI:15377"/>
        <dbReference type="ChEBI" id="CHEBI:15378"/>
        <dbReference type="ChEBI" id="CHEBI:16526"/>
        <dbReference type="ChEBI" id="CHEBI:18005"/>
        <dbReference type="ChEBI" id="CHEBI:29934"/>
        <dbReference type="EC" id="4.2.1.51"/>
    </reaction>
</comment>
<dbReference type="PANTHER" id="PTHR21022">
    <property type="entry name" value="PREPHENATE DEHYDRATASE P PROTEIN"/>
    <property type="match status" value="1"/>
</dbReference>
<evidence type="ECO:0000259" key="21">
    <source>
        <dbReference type="PROSITE" id="PS51171"/>
    </source>
</evidence>
<dbReference type="PROSITE" id="PS51671">
    <property type="entry name" value="ACT"/>
    <property type="match status" value="1"/>
</dbReference>
<proteinExistence type="predicted"/>
<evidence type="ECO:0000256" key="3">
    <source>
        <dbReference type="ARBA" id="ARBA00004496"/>
    </source>
</evidence>
<dbReference type="Gene3D" id="1.20.59.10">
    <property type="entry name" value="Chorismate mutase"/>
    <property type="match status" value="1"/>
</dbReference>
<dbReference type="InterPro" id="IPR018528">
    <property type="entry name" value="Preph_deHydtase_CS"/>
</dbReference>
<evidence type="ECO:0000256" key="19">
    <source>
        <dbReference type="PIRSR" id="PIRSR001500-2"/>
    </source>
</evidence>
<comment type="catalytic activity">
    <reaction evidence="1">
        <text>chorismate = prephenate</text>
        <dbReference type="Rhea" id="RHEA:13897"/>
        <dbReference type="ChEBI" id="CHEBI:29748"/>
        <dbReference type="ChEBI" id="CHEBI:29934"/>
        <dbReference type="EC" id="5.4.99.5"/>
    </reaction>
</comment>
<dbReference type="Pfam" id="PF01842">
    <property type="entry name" value="ACT"/>
    <property type="match status" value="1"/>
</dbReference>
<dbReference type="Proteomes" id="UP000243205">
    <property type="component" value="Unassembled WGS sequence"/>
</dbReference>
<dbReference type="EMBL" id="FNAQ01000011">
    <property type="protein sequence ID" value="SDE44587.1"/>
    <property type="molecule type" value="Genomic_DNA"/>
</dbReference>
<dbReference type="SUPFAM" id="SSF53850">
    <property type="entry name" value="Periplasmic binding protein-like II"/>
    <property type="match status" value="1"/>
</dbReference>
<dbReference type="AlphaFoldDB" id="A0A1G7CZ72"/>
<evidence type="ECO:0000256" key="17">
    <source>
        <dbReference type="ARBA" id="ARBA00031520"/>
    </source>
</evidence>
<dbReference type="NCBIfam" id="NF008865">
    <property type="entry name" value="PRK11898.1"/>
    <property type="match status" value="1"/>
</dbReference>
<dbReference type="SUPFAM" id="SSF55021">
    <property type="entry name" value="ACT-like"/>
    <property type="match status" value="1"/>
</dbReference>
<evidence type="ECO:0000256" key="7">
    <source>
        <dbReference type="ARBA" id="ARBA00013147"/>
    </source>
</evidence>
<keyword evidence="14" id="KW-0456">Lyase</keyword>
<sequence length="356" mass="39630">MNEELSQLRQAIDAVDDRILDLLNERARIVLAVGEAKKDRHQPYYVPSREQAIYERLRCRSQGPFPADAIRRVFREIISASLSLEQPMKVAFFGPPATFTHVAAMQQFGLSAQLVPLKSIPAVFDEVARGRAPYGVVPVENSNEGVVSHTLDMFMQTDLKIYAEILLEVSHDLLSQTGRLEDVRQVYSHPQALAQCRHWLEDNLPDVPLIDAASTAAAAQMAAADPQAAAIASALAGSLYNLRPVKTHIADNPNNFTRFLVVSQQLPEPGGHDKTSIMFCVRDEPGILLRMLEPFSSRGINLSKIESRPLKTRAWEYVFFLDMDGHISEPDIAAAVEELRASCEFLKVLGSYPRAR</sequence>
<comment type="subcellular location">
    <subcellularLocation>
        <location evidence="3">Cytoplasm</location>
    </subcellularLocation>
</comment>
<evidence type="ECO:0000256" key="14">
    <source>
        <dbReference type="ARBA" id="ARBA00023239"/>
    </source>
</evidence>